<comment type="similarity">
    <text evidence="1 2">Belongs to the universal stress protein A family.</text>
</comment>
<proteinExistence type="inferred from homology"/>
<dbReference type="PANTHER" id="PTHR46268:SF6">
    <property type="entry name" value="UNIVERSAL STRESS PROTEIN UP12"/>
    <property type="match status" value="1"/>
</dbReference>
<dbReference type="AlphaFoldDB" id="A0A143YJS1"/>
<evidence type="ECO:0000259" key="3">
    <source>
        <dbReference type="Pfam" id="PF00582"/>
    </source>
</evidence>
<dbReference type="SUPFAM" id="SSF52402">
    <property type="entry name" value="Adenine nucleotide alpha hydrolases-like"/>
    <property type="match status" value="1"/>
</dbReference>
<reference evidence="4 5" key="1">
    <citation type="submission" date="2016-02" db="EMBL/GenBank/DDBJ databases">
        <authorList>
            <person name="Wen L."/>
            <person name="He K."/>
            <person name="Yang H."/>
        </authorList>
    </citation>
    <scope>NUCLEOTIDE SEQUENCE [LARGE SCALE GENOMIC DNA]</scope>
    <source>
        <strain evidence="4">Trichococcus palustris</strain>
    </source>
</reference>
<dbReference type="PRINTS" id="PR01438">
    <property type="entry name" value="UNVRSLSTRESS"/>
</dbReference>
<dbReference type="RefSeq" id="WP_087032761.1">
    <property type="nucleotide sequence ID" value="NZ_FJNE01000003.1"/>
</dbReference>
<organism evidence="4 5">
    <name type="scientific">Trichococcus palustris</name>
    <dbReference type="NCBI Taxonomy" id="140314"/>
    <lineage>
        <taxon>Bacteria</taxon>
        <taxon>Bacillati</taxon>
        <taxon>Bacillota</taxon>
        <taxon>Bacilli</taxon>
        <taxon>Lactobacillales</taxon>
        <taxon>Carnobacteriaceae</taxon>
        <taxon>Trichococcus</taxon>
    </lineage>
</organism>
<feature type="domain" description="UspA" evidence="3">
    <location>
        <begin position="4"/>
        <end position="145"/>
    </location>
</feature>
<dbReference type="InterPro" id="IPR006016">
    <property type="entry name" value="UspA"/>
</dbReference>
<dbReference type="Gene3D" id="3.40.50.620">
    <property type="entry name" value="HUPs"/>
    <property type="match status" value="1"/>
</dbReference>
<dbReference type="GO" id="GO:0005737">
    <property type="term" value="C:cytoplasm"/>
    <property type="evidence" value="ECO:0007669"/>
    <property type="project" value="UniProtKB-SubCell"/>
</dbReference>
<comment type="subcellular location">
    <subcellularLocation>
        <location evidence="2">Cytoplasm</location>
    </subcellularLocation>
</comment>
<sequence length="146" mass="15756">MLGEYKNILVPVDGSAQSEDSFKKAVAIAKRNNATLHLICIIDTRNAPLSPDYASRVDFGEPTAKLEYAFLDEMVTSAESEGVVIKKILTNGNPMTLIAEAFPKEFNADLIIIGATGKGALTRVFVGSVSNYVVRHAPCDVLVVRT</sequence>
<keyword evidence="2" id="KW-0963">Cytoplasm</keyword>
<dbReference type="OrthoDB" id="9789668at2"/>
<dbReference type="Proteomes" id="UP000242754">
    <property type="component" value="Unassembled WGS sequence"/>
</dbReference>
<evidence type="ECO:0000313" key="5">
    <source>
        <dbReference type="Proteomes" id="UP000242754"/>
    </source>
</evidence>
<protein>
    <recommendedName>
        <fullName evidence="2">Universal stress protein</fullName>
    </recommendedName>
</protein>
<dbReference type="Pfam" id="PF00582">
    <property type="entry name" value="Usp"/>
    <property type="match status" value="1"/>
</dbReference>
<dbReference type="EMBL" id="FJNE01000003">
    <property type="protein sequence ID" value="CZQ91022.1"/>
    <property type="molecule type" value="Genomic_DNA"/>
</dbReference>
<dbReference type="CDD" id="cd00293">
    <property type="entry name" value="USP-like"/>
    <property type="match status" value="1"/>
</dbReference>
<evidence type="ECO:0000313" key="4">
    <source>
        <dbReference type="EMBL" id="CZQ91022.1"/>
    </source>
</evidence>
<keyword evidence="5" id="KW-1185">Reference proteome</keyword>
<evidence type="ECO:0000256" key="2">
    <source>
        <dbReference type="PIRNR" id="PIRNR006276"/>
    </source>
</evidence>
<dbReference type="PIRSF" id="PIRSF006276">
    <property type="entry name" value="UspA"/>
    <property type="match status" value="1"/>
</dbReference>
<evidence type="ECO:0000256" key="1">
    <source>
        <dbReference type="ARBA" id="ARBA00008791"/>
    </source>
</evidence>
<dbReference type="InterPro" id="IPR006015">
    <property type="entry name" value="Universal_stress_UspA"/>
</dbReference>
<dbReference type="InterPro" id="IPR014729">
    <property type="entry name" value="Rossmann-like_a/b/a_fold"/>
</dbReference>
<name>A0A143YJS1_9LACT</name>
<accession>A0A143YJS1</accession>
<dbReference type="STRING" id="140314.SAMN04488076_11474"/>
<dbReference type="PANTHER" id="PTHR46268">
    <property type="entry name" value="STRESS RESPONSE PROTEIN NHAX"/>
    <property type="match status" value="1"/>
</dbReference>
<gene>
    <name evidence="4" type="ORF">Tpal_1347</name>
</gene>